<evidence type="ECO:0000313" key="3">
    <source>
        <dbReference type="Proteomes" id="UP000521872"/>
    </source>
</evidence>
<protein>
    <submittedName>
        <fullName evidence="2">Uncharacterized protein</fullName>
    </submittedName>
</protein>
<accession>A0A8H4QRS5</accession>
<gene>
    <name evidence="2" type="ORF">D9613_011354</name>
</gene>
<feature type="compositionally biased region" description="Acidic residues" evidence="1">
    <location>
        <begin position="253"/>
        <end position="296"/>
    </location>
</feature>
<evidence type="ECO:0000313" key="2">
    <source>
        <dbReference type="EMBL" id="KAF4616054.1"/>
    </source>
</evidence>
<dbReference type="EMBL" id="JAACJL010000032">
    <property type="protein sequence ID" value="KAF4616054.1"/>
    <property type="molecule type" value="Genomic_DNA"/>
</dbReference>
<feature type="compositionally biased region" description="Pro residues" evidence="1">
    <location>
        <begin position="660"/>
        <end position="673"/>
    </location>
</feature>
<feature type="region of interest" description="Disordered" evidence="1">
    <location>
        <begin position="252"/>
        <end position="296"/>
    </location>
</feature>
<proteinExistence type="predicted"/>
<dbReference type="AlphaFoldDB" id="A0A8H4QRS5"/>
<name>A0A8H4QRS5_9AGAR</name>
<dbReference type="Proteomes" id="UP000521872">
    <property type="component" value="Unassembled WGS sequence"/>
</dbReference>
<keyword evidence="3" id="KW-1185">Reference proteome</keyword>
<evidence type="ECO:0000256" key="1">
    <source>
        <dbReference type="SAM" id="MobiDB-lite"/>
    </source>
</evidence>
<comment type="caution">
    <text evidence="2">The sequence shown here is derived from an EMBL/GenBank/DDBJ whole genome shotgun (WGS) entry which is preliminary data.</text>
</comment>
<feature type="compositionally biased region" description="Low complexity" evidence="1">
    <location>
        <begin position="632"/>
        <end position="651"/>
    </location>
</feature>
<organism evidence="2 3">
    <name type="scientific">Agrocybe pediades</name>
    <dbReference type="NCBI Taxonomy" id="84607"/>
    <lineage>
        <taxon>Eukaryota</taxon>
        <taxon>Fungi</taxon>
        <taxon>Dikarya</taxon>
        <taxon>Basidiomycota</taxon>
        <taxon>Agaricomycotina</taxon>
        <taxon>Agaricomycetes</taxon>
        <taxon>Agaricomycetidae</taxon>
        <taxon>Agaricales</taxon>
        <taxon>Agaricineae</taxon>
        <taxon>Strophariaceae</taxon>
        <taxon>Agrocybe</taxon>
    </lineage>
</organism>
<sequence length="690" mass="77762">MIGALFSLFQAKNCSEPPITPEMKAKKFTEIFTSLPPEAQQTLVETHLSGLLDQIPRDKSKKILAAASRLQNKYKSIPVLNLRQKRMQISSLFDDLSRDSKTSFIRERSNRDELLGEVVHSLTNWLNDIWSVVYEHNVNYSMAHTCLLFVADALTQLSDTASLGGCKCPLTNLPAEFTLKNKHGKVLKRYSFLGPRNIDRILLWIWRDLFVSLLAKGSERDKKKIPEFLEDIETIMGINALERLLYGGRQNVEDDDEEDDDYEDLDEDLDLDEDYEDEDDEDDHDDMDDDDASDDEYSEHCVCDFHASYWPDNINRARIPLREHVEQRLLTRFRVLPSVRIYDTLMSISQDGFLTQFRVNDILHDIAGDTPDNLVAALDIHIANGQQNAIAKLLKEHAYLLRPRDTVTLQCSVAMLEHSAHNSLSISILEKELDDSLRSIFAAVRSCFCYIDNETHKKELLDILKLRSNSVERQERTSAWIEQVASSSGNGPLHPMAFAAMMMGLPPLPGADDPEEIDLLGFVDLDQHDPDLDDLRDEYRPNLKSRFDGWVHLAQTMKGGPLILAKLYLKAIEMMPWLRGTDIVNEMINRLQERPSKLYVVDALTNLSAFAKVQRKKLNIARNEQARRAKAKAQAQAASTSTTEGAGASSSVPDRSSAGTPPPPLIPLSPPTSPVIAHFPTVSGGLEGVD</sequence>
<reference evidence="2 3" key="1">
    <citation type="submission" date="2019-12" db="EMBL/GenBank/DDBJ databases">
        <authorList>
            <person name="Floudas D."/>
            <person name="Bentzer J."/>
            <person name="Ahren D."/>
            <person name="Johansson T."/>
            <person name="Persson P."/>
            <person name="Tunlid A."/>
        </authorList>
    </citation>
    <scope>NUCLEOTIDE SEQUENCE [LARGE SCALE GENOMIC DNA]</scope>
    <source>
        <strain evidence="2 3">CBS 102.39</strain>
    </source>
</reference>
<feature type="region of interest" description="Disordered" evidence="1">
    <location>
        <begin position="624"/>
        <end position="690"/>
    </location>
</feature>